<keyword evidence="4" id="KW-0963">Cytoplasm</keyword>
<keyword evidence="5" id="KW-0233">DNA recombination</keyword>
<sequence length="323" mass="35169">MPLFKNLIAYRIAPEWTAPPLDQLEAEMQRLAFQPCGATQELSVGWLPPRGEDHGAMVENVGGHWIMQLGIERKAVPGGAVRQELEARCKAIEASQGRKPGRKEKAELKEEIIHTFLPRAFSKRSSHRIWVDVERGLLLVGAGSTRAAEAVLKPLGDLMADLRHVLSLSLLSTATSPAVAMAHWLTSREAPAGFTVDRDLELKNTGEERSVVRYARHTLELDEIGQHIQEGKLPTQLAMTWEGKVSFVLTEALVLKKIELIDVDKNLGKDNGFDADATIATAELSELLPQLLLALGGEQAFGVPSAPAPGAVTPSEETADADF</sequence>
<dbReference type="EMBL" id="JAEQNA010000001">
    <property type="protein sequence ID" value="MBL0419476.1"/>
    <property type="molecule type" value="Genomic_DNA"/>
</dbReference>
<keyword evidence="7" id="KW-1185">Reference proteome</keyword>
<name>A0A936ZKP6_9BURK</name>
<evidence type="ECO:0000313" key="6">
    <source>
        <dbReference type="EMBL" id="MBL0419476.1"/>
    </source>
</evidence>
<evidence type="ECO:0000256" key="4">
    <source>
        <dbReference type="ARBA" id="ARBA00022490"/>
    </source>
</evidence>
<reference evidence="6" key="1">
    <citation type="submission" date="2021-01" db="EMBL/GenBank/DDBJ databases">
        <title>Ramlibacter sp. strain AW1 16S ribosomal RNA gene Genome sequencing and assembly.</title>
        <authorList>
            <person name="Kang M."/>
        </authorList>
    </citation>
    <scope>NUCLEOTIDE SEQUENCE</scope>
    <source>
        <strain evidence="6">AW1</strain>
    </source>
</reference>
<evidence type="ECO:0000256" key="5">
    <source>
        <dbReference type="ARBA" id="ARBA00023172"/>
    </source>
</evidence>
<comment type="caution">
    <text evidence="6">The sequence shown here is derived from an EMBL/GenBank/DDBJ whole genome shotgun (WGS) entry which is preliminary data.</text>
</comment>
<dbReference type="GO" id="GO:0043590">
    <property type="term" value="C:bacterial nucleoid"/>
    <property type="evidence" value="ECO:0007669"/>
    <property type="project" value="TreeGrafter"/>
</dbReference>
<comment type="similarity">
    <text evidence="2">Belongs to the RdgC family.</text>
</comment>
<dbReference type="GO" id="GO:0003690">
    <property type="term" value="F:double-stranded DNA binding"/>
    <property type="evidence" value="ECO:0007669"/>
    <property type="project" value="TreeGrafter"/>
</dbReference>
<accession>A0A936ZKP6</accession>
<dbReference type="GO" id="GO:0006310">
    <property type="term" value="P:DNA recombination"/>
    <property type="evidence" value="ECO:0007669"/>
    <property type="project" value="UniProtKB-KW"/>
</dbReference>
<dbReference type="PANTHER" id="PTHR38103:SF1">
    <property type="entry name" value="RECOMBINATION-ASSOCIATED PROTEIN RDGC"/>
    <property type="match status" value="1"/>
</dbReference>
<evidence type="ECO:0000313" key="7">
    <source>
        <dbReference type="Proteomes" id="UP000613011"/>
    </source>
</evidence>
<dbReference type="Proteomes" id="UP000613011">
    <property type="component" value="Unassembled WGS sequence"/>
</dbReference>
<dbReference type="GO" id="GO:0000018">
    <property type="term" value="P:regulation of DNA recombination"/>
    <property type="evidence" value="ECO:0007669"/>
    <property type="project" value="TreeGrafter"/>
</dbReference>
<gene>
    <name evidence="6" type="ORF">JI739_03855</name>
</gene>
<dbReference type="PANTHER" id="PTHR38103">
    <property type="entry name" value="RECOMBINATION-ASSOCIATED PROTEIN RDGC"/>
    <property type="match status" value="1"/>
</dbReference>
<dbReference type="RefSeq" id="WP_201682503.1">
    <property type="nucleotide sequence ID" value="NZ_JAEQNA010000001.1"/>
</dbReference>
<proteinExistence type="inferred from homology"/>
<dbReference type="Pfam" id="PF04381">
    <property type="entry name" value="RdgC"/>
    <property type="match status" value="1"/>
</dbReference>
<dbReference type="InterPro" id="IPR007476">
    <property type="entry name" value="RdgC"/>
</dbReference>
<dbReference type="AlphaFoldDB" id="A0A936ZKP6"/>
<evidence type="ECO:0000256" key="2">
    <source>
        <dbReference type="ARBA" id="ARBA00008657"/>
    </source>
</evidence>
<evidence type="ECO:0000256" key="3">
    <source>
        <dbReference type="ARBA" id="ARBA00022296"/>
    </source>
</evidence>
<evidence type="ECO:0000256" key="1">
    <source>
        <dbReference type="ARBA" id="ARBA00004453"/>
    </source>
</evidence>
<dbReference type="NCBIfam" id="NF001463">
    <property type="entry name" value="PRK00321.1-4"/>
    <property type="match status" value="1"/>
</dbReference>
<dbReference type="NCBIfam" id="NF001464">
    <property type="entry name" value="PRK00321.1-5"/>
    <property type="match status" value="1"/>
</dbReference>
<protein>
    <recommendedName>
        <fullName evidence="3">Recombination-associated protein RdgC</fullName>
    </recommendedName>
</protein>
<comment type="subcellular location">
    <subcellularLocation>
        <location evidence="1">Cytoplasm</location>
        <location evidence="1">Nucleoid</location>
    </subcellularLocation>
</comment>
<organism evidence="6 7">
    <name type="scientific">Ramlibacter aurantiacus</name>
    <dbReference type="NCBI Taxonomy" id="2801330"/>
    <lineage>
        <taxon>Bacteria</taxon>
        <taxon>Pseudomonadati</taxon>
        <taxon>Pseudomonadota</taxon>
        <taxon>Betaproteobacteria</taxon>
        <taxon>Burkholderiales</taxon>
        <taxon>Comamonadaceae</taxon>
        <taxon>Ramlibacter</taxon>
    </lineage>
</organism>